<sequence length="83" mass="9371">MGYIGRAILEIPKTNISSKQINNWKLFSTVTGDRIKVDKQYQVKFDDIVIDNTVIKPVTYATKQAFVSVSHGKATITIQRSKI</sequence>
<dbReference type="RefSeq" id="WP_192900803.1">
    <property type="nucleotide sequence ID" value="NZ_CAWOLF010000006.1"/>
</dbReference>
<gene>
    <name evidence="1" type="ORF">C5468_06720</name>
</gene>
<proteinExistence type="predicted"/>
<comment type="caution">
    <text evidence="1">The sequence shown here is derived from an EMBL/GenBank/DDBJ whole genome shotgun (WGS) entry which is preliminary data.</text>
</comment>
<protein>
    <submittedName>
        <fullName evidence="1">Uncharacterized protein</fullName>
    </submittedName>
</protein>
<dbReference type="AlphaFoldDB" id="A0A4R4JH04"/>
<dbReference type="InterPro" id="IPR038682">
    <property type="entry name" value="YrpD-like_sf"/>
</dbReference>
<dbReference type="Pfam" id="PF15493">
    <property type="entry name" value="YrpD"/>
    <property type="match status" value="1"/>
</dbReference>
<dbReference type="Proteomes" id="UP000295550">
    <property type="component" value="Unassembled WGS sequence"/>
</dbReference>
<reference evidence="1 2" key="1">
    <citation type="journal article" date="2019" name="Int. J. Syst. Evol. Microbiol.">
        <title>Photorhabdus khanii subsp. guanajuatensis subsp. nov., isolated from Heterorhabditis atacamensis, and Photorhabdus luminescens subsp. mexicana subsp. nov., isolated from Heterorhabditis mexicana entomopathogenic nematodes.</title>
        <authorList>
            <person name="Machado R.A.R."/>
            <person name="Bruno P."/>
            <person name="Arce C.C.M."/>
            <person name="Liechti N."/>
            <person name="Kohler A."/>
            <person name="Bernal J."/>
            <person name="Bruggmann R."/>
            <person name="Turlings T.C.J."/>
        </authorList>
    </citation>
    <scope>NUCLEOTIDE SEQUENCE [LARGE SCALE GENOMIC DNA]</scope>
    <source>
        <strain evidence="1 2">MEX47-22</strain>
    </source>
</reference>
<dbReference type="InterPro" id="IPR029143">
    <property type="entry name" value="YrpD"/>
</dbReference>
<evidence type="ECO:0000313" key="1">
    <source>
        <dbReference type="EMBL" id="TDB53378.1"/>
    </source>
</evidence>
<name>A0A4R4JH04_PHOLU</name>
<accession>A0A4R4JH04</accession>
<dbReference type="Gene3D" id="2.60.120.1270">
    <property type="match status" value="1"/>
</dbReference>
<dbReference type="EMBL" id="PUJX01000006">
    <property type="protein sequence ID" value="TDB53378.1"/>
    <property type="molecule type" value="Genomic_DNA"/>
</dbReference>
<evidence type="ECO:0000313" key="2">
    <source>
        <dbReference type="Proteomes" id="UP000295550"/>
    </source>
</evidence>
<organism evidence="1 2">
    <name type="scientific">Photorhabdus luminescens subsp. mexicana</name>
    <dbReference type="NCBI Taxonomy" id="2100167"/>
    <lineage>
        <taxon>Bacteria</taxon>
        <taxon>Pseudomonadati</taxon>
        <taxon>Pseudomonadota</taxon>
        <taxon>Gammaproteobacteria</taxon>
        <taxon>Enterobacterales</taxon>
        <taxon>Morganellaceae</taxon>
        <taxon>Photorhabdus</taxon>
    </lineage>
</organism>